<evidence type="ECO:0000313" key="2">
    <source>
        <dbReference type="Proteomes" id="UP001075704"/>
    </source>
</evidence>
<sequence>MRVHYLIRLDDACPTMDKNKWERIEFILDQYKICPMVGVIPFNQDISLERNETDYNFWDKVKDWQNKGWKIALHGYNHIYCSKNSGINPVHKRSEFAGLPLDIQKKKIVDGENILLMKGIRPTYFFAPSHTFDDNTLAALKEGSKIRMISDTPAFSPYREKGFIFIPQQFGTFRDVMIPGYWTFCFHPNSMCDNEFVEFEKFIEKHNVRFISFGDIDITKLGSRTIWDKCYASLYYLYRKIKA</sequence>
<dbReference type="EMBL" id="JAPUAC010000005">
    <property type="protein sequence ID" value="MCZ2654187.1"/>
    <property type="molecule type" value="Genomic_DNA"/>
</dbReference>
<accession>A0ABD4VRT7</accession>
<dbReference type="Gene3D" id="3.20.20.370">
    <property type="entry name" value="Glycoside hydrolase/deacetylase"/>
    <property type="match status" value="1"/>
</dbReference>
<dbReference type="Proteomes" id="UP001075704">
    <property type="component" value="Unassembled WGS sequence"/>
</dbReference>
<dbReference type="InterPro" id="IPR018763">
    <property type="entry name" value="DUF2334"/>
</dbReference>
<protein>
    <submittedName>
        <fullName evidence="1">DUF2334 domain-containing protein</fullName>
    </submittedName>
</protein>
<comment type="caution">
    <text evidence="1">The sequence shown here is derived from an EMBL/GenBank/DDBJ whole genome shotgun (WGS) entry which is preliminary data.</text>
</comment>
<dbReference type="SUPFAM" id="SSF88713">
    <property type="entry name" value="Glycoside hydrolase/deacetylase"/>
    <property type="match status" value="1"/>
</dbReference>
<reference evidence="1" key="1">
    <citation type="submission" date="2022-12" db="EMBL/GenBank/DDBJ databases">
        <title>Development of a Multilocus Sequence Typing Scheme for Bacteroides fragilis Based on Whole Genome Sequencing Data and Clinical Application.</title>
        <authorList>
            <person name="Nielsen F.D."/>
            <person name="Justesen U.S."/>
        </authorList>
    </citation>
    <scope>NUCLEOTIDE SEQUENCE</scope>
    <source>
        <strain evidence="1">BF_BC_ODE_DK_2015_2</strain>
    </source>
</reference>
<name>A0ABD4VRT7_BACFG</name>
<dbReference type="Pfam" id="PF10096">
    <property type="entry name" value="DUF2334"/>
    <property type="match status" value="1"/>
</dbReference>
<dbReference type="InterPro" id="IPR011330">
    <property type="entry name" value="Glyco_hydro/deAcase_b/a-brl"/>
</dbReference>
<organism evidence="1 2">
    <name type="scientific">Bacteroides fragilis</name>
    <dbReference type="NCBI Taxonomy" id="817"/>
    <lineage>
        <taxon>Bacteria</taxon>
        <taxon>Pseudomonadati</taxon>
        <taxon>Bacteroidota</taxon>
        <taxon>Bacteroidia</taxon>
        <taxon>Bacteroidales</taxon>
        <taxon>Bacteroidaceae</taxon>
        <taxon>Bacteroides</taxon>
    </lineage>
</organism>
<gene>
    <name evidence="1" type="ORF">O1422_08415</name>
</gene>
<dbReference type="RefSeq" id="WP_137572330.1">
    <property type="nucleotide sequence ID" value="NZ_CAEUHN010000019.1"/>
</dbReference>
<dbReference type="AlphaFoldDB" id="A0ABD4VRT7"/>
<proteinExistence type="predicted"/>
<evidence type="ECO:0000313" key="1">
    <source>
        <dbReference type="EMBL" id="MCZ2654187.1"/>
    </source>
</evidence>